<evidence type="ECO:0000313" key="1">
    <source>
        <dbReference type="EMBL" id="EPX80254.1"/>
    </source>
</evidence>
<sequence length="38" mass="4111">MEAVCEVCEGPSFRFAGASSLAEMAQFFEIVRNNPSQG</sequence>
<dbReference type="AlphaFoldDB" id="S9S218"/>
<dbReference type="STRING" id="1123360.thalar_01594"/>
<evidence type="ECO:0000313" key="2">
    <source>
        <dbReference type="Proteomes" id="UP000015351"/>
    </source>
</evidence>
<proteinExistence type="predicted"/>
<name>S9S218_9RHOB</name>
<gene>
    <name evidence="1" type="ORF">thalar_01594</name>
</gene>
<keyword evidence="2" id="KW-1185">Reference proteome</keyword>
<dbReference type="HOGENOM" id="CLU_3329692_0_0_5"/>
<accession>S9S218</accession>
<protein>
    <submittedName>
        <fullName evidence="1">Uncharacterized protein</fullName>
    </submittedName>
</protein>
<dbReference type="EMBL" id="AONI01000009">
    <property type="protein sequence ID" value="EPX80254.1"/>
    <property type="molecule type" value="Genomic_DNA"/>
</dbReference>
<organism evidence="1 2">
    <name type="scientific">Litoreibacter arenae DSM 19593</name>
    <dbReference type="NCBI Taxonomy" id="1123360"/>
    <lineage>
        <taxon>Bacteria</taxon>
        <taxon>Pseudomonadati</taxon>
        <taxon>Pseudomonadota</taxon>
        <taxon>Alphaproteobacteria</taxon>
        <taxon>Rhodobacterales</taxon>
        <taxon>Roseobacteraceae</taxon>
        <taxon>Litoreibacter</taxon>
    </lineage>
</organism>
<comment type="caution">
    <text evidence="1">The sequence shown here is derived from an EMBL/GenBank/DDBJ whole genome shotgun (WGS) entry which is preliminary data.</text>
</comment>
<dbReference type="Proteomes" id="UP000015351">
    <property type="component" value="Unassembled WGS sequence"/>
</dbReference>
<reference evidence="2" key="1">
    <citation type="journal article" date="2013" name="Stand. Genomic Sci.">
        <title>Genome sequence of the Litoreibacter arenae type strain (DSM 19593(T)), a member of the Roseobacter clade isolated from sea sand.</title>
        <authorList>
            <person name="Riedel T."/>
            <person name="Fiebig A."/>
            <person name="Petersen J."/>
            <person name="Gronow S."/>
            <person name="Kyrpides N.C."/>
            <person name="Goker M."/>
            <person name="Klenk H.P."/>
        </authorList>
    </citation>
    <scope>NUCLEOTIDE SEQUENCE [LARGE SCALE GENOMIC DNA]</scope>
    <source>
        <strain evidence="2">DSM 19593</strain>
    </source>
</reference>